<evidence type="ECO:0000259" key="19">
    <source>
        <dbReference type="Pfam" id="PF16363"/>
    </source>
</evidence>
<dbReference type="EMBL" id="GEEE01003624">
    <property type="protein sequence ID" value="JAP59601.1"/>
    <property type="molecule type" value="Transcribed_RNA"/>
</dbReference>
<evidence type="ECO:0000256" key="3">
    <source>
        <dbReference type="ARBA" id="ARBA00005100"/>
    </source>
</evidence>
<comment type="cofactor">
    <cofactor evidence="1">
        <name>NAD(+)</name>
        <dbReference type="ChEBI" id="CHEBI:57540"/>
    </cofactor>
</comment>
<evidence type="ECO:0000256" key="13">
    <source>
        <dbReference type="ARBA" id="ARBA00023136"/>
    </source>
</evidence>
<keyword evidence="10 18" id="KW-1133">Transmembrane helix</keyword>
<dbReference type="GO" id="GO:0032580">
    <property type="term" value="C:Golgi cisterna membrane"/>
    <property type="evidence" value="ECO:0007669"/>
    <property type="project" value="UniProtKB-SubCell"/>
</dbReference>
<dbReference type="EMBL" id="GEEE01017668">
    <property type="protein sequence ID" value="JAP45557.1"/>
    <property type="molecule type" value="Transcribed_RNA"/>
</dbReference>
<comment type="subcellular location">
    <subcellularLocation>
        <location evidence="2">Golgi apparatus</location>
        <location evidence="2">Golgi stack membrane</location>
        <topology evidence="2">Single-pass type II membrane protein</topology>
    </subcellularLocation>
</comment>
<evidence type="ECO:0000256" key="1">
    <source>
        <dbReference type="ARBA" id="ARBA00001911"/>
    </source>
</evidence>
<evidence type="ECO:0000256" key="11">
    <source>
        <dbReference type="ARBA" id="ARBA00023027"/>
    </source>
</evidence>
<keyword evidence="9" id="KW-0735">Signal-anchor</keyword>
<evidence type="ECO:0000256" key="5">
    <source>
        <dbReference type="ARBA" id="ARBA00012290"/>
    </source>
</evidence>
<evidence type="ECO:0000256" key="15">
    <source>
        <dbReference type="ARBA" id="ARBA00023239"/>
    </source>
</evidence>
<proteinExistence type="inferred from homology"/>
<dbReference type="GO" id="GO:0070403">
    <property type="term" value="F:NAD+ binding"/>
    <property type="evidence" value="ECO:0007669"/>
    <property type="project" value="InterPro"/>
</dbReference>
<evidence type="ECO:0000256" key="9">
    <source>
        <dbReference type="ARBA" id="ARBA00022968"/>
    </source>
</evidence>
<sequence>MPGYFRKKIFLCVLAAIFILAVVNWSTFMLLSRTNVGIILNIHDMSDLYGHRVDRPHPTPSQAKESRKIIVTGGAGFIGSHLVDRLMKQGHFVTVLDNFFTGNRLNVEQWVGHPNFQIIEHDISRSILLEADEIYHLASPASPPNYMLNPIQTMKANILGTYNLLGLAKRTKAKFLLASTSEVYGDPEEHPQSETYWGHVNPNGPRSCYDESKRAAESLAYAYHHKEGVQVRVARIFNTYGPRMQLNDGRVVSNFILQALSNQDISIYGDGTYTRSFQYISDLVDGLIGLMQSNVTKPVNLGNPNEFTINQLARLIRKLSNSTSRIVYRPPAVDDPKRRQPVISRAKSQLNWSPKVELVEGLQLTIKAFRAELQNEANFHRLKALGIMYAQRE</sequence>
<evidence type="ECO:0000256" key="16">
    <source>
        <dbReference type="ARBA" id="ARBA00031585"/>
    </source>
</evidence>
<dbReference type="InterPro" id="IPR016040">
    <property type="entry name" value="NAD(P)-bd_dom"/>
</dbReference>
<dbReference type="GO" id="GO:0033320">
    <property type="term" value="P:UDP-D-xylose biosynthetic process"/>
    <property type="evidence" value="ECO:0007669"/>
    <property type="project" value="UniProtKB-UniPathway"/>
</dbReference>
<dbReference type="EC" id="4.1.1.35" evidence="5"/>
<evidence type="ECO:0000313" key="20">
    <source>
        <dbReference type="EMBL" id="JAP59601.1"/>
    </source>
</evidence>
<reference evidence="20" key="1">
    <citation type="submission" date="2016-01" db="EMBL/GenBank/DDBJ databases">
        <title>Reference transcriptome for the parasite Schistocephalus solidus: insights into the molecular evolution of parasitism.</title>
        <authorList>
            <person name="Hebert F.O."/>
            <person name="Grambauer S."/>
            <person name="Barber I."/>
            <person name="Landry C.R."/>
            <person name="Aubin-Horth N."/>
        </authorList>
    </citation>
    <scope>NUCLEOTIDE SEQUENCE</scope>
</reference>
<name>A0A0V0J1T1_SCHSO</name>
<evidence type="ECO:0000256" key="17">
    <source>
        <dbReference type="ARBA" id="ARBA00049410"/>
    </source>
</evidence>
<evidence type="ECO:0000256" key="12">
    <source>
        <dbReference type="ARBA" id="ARBA00023034"/>
    </source>
</evidence>
<evidence type="ECO:0000256" key="4">
    <source>
        <dbReference type="ARBA" id="ARBA00007505"/>
    </source>
</evidence>
<evidence type="ECO:0000256" key="2">
    <source>
        <dbReference type="ARBA" id="ARBA00004447"/>
    </source>
</evidence>
<dbReference type="GO" id="GO:0048040">
    <property type="term" value="F:UDP-glucuronate decarboxylase activity"/>
    <property type="evidence" value="ECO:0007669"/>
    <property type="project" value="UniProtKB-EC"/>
</dbReference>
<keyword evidence="14" id="KW-0325">Glycoprotein</keyword>
<dbReference type="SUPFAM" id="SSF51735">
    <property type="entry name" value="NAD(P)-binding Rossmann-fold domains"/>
    <property type="match status" value="1"/>
</dbReference>
<comment type="catalytic activity">
    <reaction evidence="17">
        <text>UDP-alpha-D-glucuronate + H(+) = UDP-alpha-D-xylose + CO2</text>
        <dbReference type="Rhea" id="RHEA:23916"/>
        <dbReference type="ChEBI" id="CHEBI:15378"/>
        <dbReference type="ChEBI" id="CHEBI:16526"/>
        <dbReference type="ChEBI" id="CHEBI:57632"/>
        <dbReference type="ChEBI" id="CHEBI:58052"/>
        <dbReference type="EC" id="4.1.1.35"/>
    </reaction>
    <physiologicalReaction direction="left-to-right" evidence="17">
        <dbReference type="Rhea" id="RHEA:23917"/>
    </physiologicalReaction>
</comment>
<dbReference type="GO" id="GO:0042732">
    <property type="term" value="P:D-xylose metabolic process"/>
    <property type="evidence" value="ECO:0007669"/>
    <property type="project" value="InterPro"/>
</dbReference>
<comment type="similarity">
    <text evidence="4">Belongs to the NAD(P)-dependent epimerase/dehydratase family. UDP-glucuronic acid decarboxylase subfamily.</text>
</comment>
<evidence type="ECO:0000256" key="6">
    <source>
        <dbReference type="ARBA" id="ARBA00018816"/>
    </source>
</evidence>
<organism evidence="20">
    <name type="scientific">Schistocephalus solidus</name>
    <name type="common">Tapeworm</name>
    <dbReference type="NCBI Taxonomy" id="70667"/>
    <lineage>
        <taxon>Eukaryota</taxon>
        <taxon>Metazoa</taxon>
        <taxon>Spiralia</taxon>
        <taxon>Lophotrochozoa</taxon>
        <taxon>Platyhelminthes</taxon>
        <taxon>Cestoda</taxon>
        <taxon>Eucestoda</taxon>
        <taxon>Diphyllobothriidea</taxon>
        <taxon>Diphyllobothriidae</taxon>
        <taxon>Schistocephalus</taxon>
    </lineage>
</organism>
<dbReference type="InterPro" id="IPR036291">
    <property type="entry name" value="NAD(P)-bd_dom_sf"/>
</dbReference>
<accession>A0A0V0J1T1</accession>
<gene>
    <name evidence="20" type="primary">UXS1</name>
    <name evidence="20" type="ORF">TR136355</name>
</gene>
<dbReference type="UniPathway" id="UPA00796">
    <property type="reaction ID" value="UER00771"/>
</dbReference>
<protein>
    <recommendedName>
        <fullName evidence="6">UDP-glucuronic acid decarboxylase 1</fullName>
        <ecNumber evidence="5">4.1.1.35</ecNumber>
    </recommendedName>
    <alternativeName>
        <fullName evidence="16">UDP-glucuronate decarboxylase 1</fullName>
    </alternativeName>
</protein>
<evidence type="ECO:0000256" key="14">
    <source>
        <dbReference type="ARBA" id="ARBA00023180"/>
    </source>
</evidence>
<feature type="transmembrane region" description="Helical" evidence="18">
    <location>
        <begin position="9"/>
        <end position="31"/>
    </location>
</feature>
<dbReference type="InterPro" id="IPR044516">
    <property type="entry name" value="UXS-like"/>
</dbReference>
<evidence type="ECO:0000256" key="10">
    <source>
        <dbReference type="ARBA" id="ARBA00022989"/>
    </source>
</evidence>
<keyword evidence="12" id="KW-0333">Golgi apparatus</keyword>
<keyword evidence="15" id="KW-0456">Lyase</keyword>
<dbReference type="AlphaFoldDB" id="A0A0V0J1T1"/>
<keyword evidence="7 18" id="KW-0812">Transmembrane</keyword>
<dbReference type="Gene3D" id="3.40.50.720">
    <property type="entry name" value="NAD(P)-binding Rossmann-like Domain"/>
    <property type="match status" value="1"/>
</dbReference>
<dbReference type="FunFam" id="3.40.50.720:FF:000065">
    <property type="entry name" value="UDP-glucuronic acid decarboxylase 1"/>
    <property type="match status" value="1"/>
</dbReference>
<dbReference type="PANTHER" id="PTHR43078">
    <property type="entry name" value="UDP-GLUCURONIC ACID DECARBOXYLASE-RELATED"/>
    <property type="match status" value="1"/>
</dbReference>
<keyword evidence="8" id="KW-0210">Decarboxylase</keyword>
<dbReference type="PANTHER" id="PTHR43078:SF6">
    <property type="entry name" value="UDP-GLUCURONIC ACID DECARBOXYLASE 1"/>
    <property type="match status" value="1"/>
</dbReference>
<keyword evidence="11" id="KW-0520">NAD</keyword>
<dbReference type="CDD" id="cd05230">
    <property type="entry name" value="UGD_SDR_e"/>
    <property type="match status" value="1"/>
</dbReference>
<keyword evidence="13 18" id="KW-0472">Membrane</keyword>
<evidence type="ECO:0000256" key="8">
    <source>
        <dbReference type="ARBA" id="ARBA00022793"/>
    </source>
</evidence>
<evidence type="ECO:0000256" key="18">
    <source>
        <dbReference type="SAM" id="Phobius"/>
    </source>
</evidence>
<dbReference type="Pfam" id="PF16363">
    <property type="entry name" value="GDP_Man_Dehyd"/>
    <property type="match status" value="1"/>
</dbReference>
<feature type="domain" description="NAD(P)-binding" evidence="19">
    <location>
        <begin position="70"/>
        <end position="363"/>
    </location>
</feature>
<comment type="pathway">
    <text evidence="3">Nucleotide-sugar biosynthesis; UDP-alpha-D-xylose biosynthesis; UDP-alpha-D-xylose from UDP-alpha-D-glucuronate: step 1/1.</text>
</comment>
<evidence type="ECO:0000256" key="7">
    <source>
        <dbReference type="ARBA" id="ARBA00022692"/>
    </source>
</evidence>